<accession>A0ABV8A120</accession>
<comment type="caution">
    <text evidence="1">The sequence shown here is derived from an EMBL/GenBank/DDBJ whole genome shotgun (WGS) entry which is preliminary data.</text>
</comment>
<dbReference type="EMBL" id="JBHRZF010000011">
    <property type="protein sequence ID" value="MFC3859389.1"/>
    <property type="molecule type" value="Genomic_DNA"/>
</dbReference>
<keyword evidence="2" id="KW-1185">Reference proteome</keyword>
<dbReference type="Proteomes" id="UP001595748">
    <property type="component" value="Unassembled WGS sequence"/>
</dbReference>
<evidence type="ECO:0000313" key="2">
    <source>
        <dbReference type="Proteomes" id="UP001595748"/>
    </source>
</evidence>
<evidence type="ECO:0000313" key="1">
    <source>
        <dbReference type="EMBL" id="MFC3859389.1"/>
    </source>
</evidence>
<proteinExistence type="predicted"/>
<dbReference type="RefSeq" id="WP_380075555.1">
    <property type="nucleotide sequence ID" value="NZ_JBHRZF010000011.1"/>
</dbReference>
<protein>
    <recommendedName>
        <fullName evidence="3">Minor tail protein</fullName>
    </recommendedName>
</protein>
<evidence type="ECO:0008006" key="3">
    <source>
        <dbReference type="Google" id="ProtNLM"/>
    </source>
</evidence>
<sequence length="572" mass="62031">MPYYPERRPWLVMITGPGAPLPHTTVSFGTETHTGLLLSPDQPGPPGGDWQLSGTWAFTQGPVGECRYGELGLTADPDLPLDQLMVLVWEQPDPTRPPDFRGTVGVVRGDTDLTGASYVLAIAAPSDDEARGLAAGSAYGYDAGRPLETVQEYCERQLVGMDVGGWGVLPDGRRFVGAPSRRGPAFSRQQVQAYRSSGYQRRESVNQTSATPGDRWAVLYDELPLPHPHTPRVYQASSSENLVTPDVERTPPFQGLLGGTPLGHTGQRSAQTSITVPATSFDETDVSQPPPSHSELMTDRQVILFRLAVPLSQLVRASARSKYAKNAIYDLKGLTFRLKVSGQSLMGTTRHPNYKVVAELPAAYPVARWNLDFLVDNGASPGVFLEAESTGSYQVVPRAYSTAGEAAELTLTVPEDLVAEVFDSIGGGHYWLNLDGEVTANNAWRIWERQAGDGPAMIYERATNTVDVGLSAPTMTVDALVTAIPRANYPANWGAPGFTPATAQCEIPGLLVLDDQGATVDGQPVSECRRVREYNRAYTEVQLVARQTQVLLPSEQRLKAARDARLGYGGRW</sequence>
<reference evidence="2" key="1">
    <citation type="journal article" date="2019" name="Int. J. Syst. Evol. Microbiol.">
        <title>The Global Catalogue of Microorganisms (GCM) 10K type strain sequencing project: providing services to taxonomists for standard genome sequencing and annotation.</title>
        <authorList>
            <consortium name="The Broad Institute Genomics Platform"/>
            <consortium name="The Broad Institute Genome Sequencing Center for Infectious Disease"/>
            <person name="Wu L."/>
            <person name="Ma J."/>
        </authorList>
    </citation>
    <scope>NUCLEOTIDE SEQUENCE [LARGE SCALE GENOMIC DNA]</scope>
    <source>
        <strain evidence="2">CCTCC AB 2013263</strain>
    </source>
</reference>
<name>A0ABV8A120_9DEIO</name>
<gene>
    <name evidence="1" type="ORF">ACFOPQ_01190</name>
</gene>
<organism evidence="1 2">
    <name type="scientific">Deinococcus antarcticus</name>
    <dbReference type="NCBI Taxonomy" id="1298767"/>
    <lineage>
        <taxon>Bacteria</taxon>
        <taxon>Thermotogati</taxon>
        <taxon>Deinococcota</taxon>
        <taxon>Deinococci</taxon>
        <taxon>Deinococcales</taxon>
        <taxon>Deinococcaceae</taxon>
        <taxon>Deinococcus</taxon>
    </lineage>
</organism>